<dbReference type="PANTHER" id="PTHR42709">
    <property type="entry name" value="ALKALINE PHOSPHATASE LIKE PROTEIN"/>
    <property type="match status" value="1"/>
</dbReference>
<dbReference type="InterPro" id="IPR032816">
    <property type="entry name" value="VTT_dom"/>
</dbReference>
<evidence type="ECO:0000313" key="9">
    <source>
        <dbReference type="EMBL" id="UOQ45760.1"/>
    </source>
</evidence>
<feature type="transmembrane region" description="Helical" evidence="7">
    <location>
        <begin position="137"/>
        <end position="156"/>
    </location>
</feature>
<feature type="domain" description="VTT" evidence="8">
    <location>
        <begin position="30"/>
        <end position="160"/>
    </location>
</feature>
<reference evidence="9 10" key="1">
    <citation type="submission" date="2022-04" db="EMBL/GenBank/DDBJ databases">
        <title>Halobacillus sp. isolated from saltern.</title>
        <authorList>
            <person name="Won M."/>
            <person name="Lee C.-M."/>
            <person name="Woen H.-Y."/>
            <person name="Kwon S.-W."/>
        </authorList>
    </citation>
    <scope>NUCLEOTIDE SEQUENCE [LARGE SCALE GENOMIC DNA]</scope>
    <source>
        <strain evidence="9 10">SSBR10-3</strain>
    </source>
</reference>
<dbReference type="PANTHER" id="PTHR42709:SF6">
    <property type="entry name" value="UNDECAPRENYL PHOSPHATE TRANSPORTER A"/>
    <property type="match status" value="1"/>
</dbReference>
<keyword evidence="3" id="KW-1003">Cell membrane</keyword>
<accession>A0ABY4EMT0</accession>
<feature type="transmembrane region" description="Helical" evidence="7">
    <location>
        <begin position="50"/>
        <end position="71"/>
    </location>
</feature>
<feature type="transmembrane region" description="Helical" evidence="7">
    <location>
        <begin position="176"/>
        <end position="196"/>
    </location>
</feature>
<evidence type="ECO:0000256" key="3">
    <source>
        <dbReference type="ARBA" id="ARBA00022475"/>
    </source>
</evidence>
<keyword evidence="6 7" id="KW-0472">Membrane</keyword>
<evidence type="ECO:0000256" key="7">
    <source>
        <dbReference type="SAM" id="Phobius"/>
    </source>
</evidence>
<evidence type="ECO:0000256" key="2">
    <source>
        <dbReference type="ARBA" id="ARBA00010792"/>
    </source>
</evidence>
<evidence type="ECO:0000259" key="8">
    <source>
        <dbReference type="Pfam" id="PF09335"/>
    </source>
</evidence>
<dbReference type="Pfam" id="PF09335">
    <property type="entry name" value="VTT_dom"/>
    <property type="match status" value="1"/>
</dbReference>
<evidence type="ECO:0000313" key="10">
    <source>
        <dbReference type="Proteomes" id="UP000831787"/>
    </source>
</evidence>
<evidence type="ECO:0000256" key="5">
    <source>
        <dbReference type="ARBA" id="ARBA00022989"/>
    </source>
</evidence>
<evidence type="ECO:0000256" key="1">
    <source>
        <dbReference type="ARBA" id="ARBA00004651"/>
    </source>
</evidence>
<feature type="transmembrane region" description="Helical" evidence="7">
    <location>
        <begin position="12"/>
        <end position="30"/>
    </location>
</feature>
<organism evidence="9 10">
    <name type="scientific">Halobacillus salinarum</name>
    <dbReference type="NCBI Taxonomy" id="2932257"/>
    <lineage>
        <taxon>Bacteria</taxon>
        <taxon>Bacillati</taxon>
        <taxon>Bacillota</taxon>
        <taxon>Bacilli</taxon>
        <taxon>Bacillales</taxon>
        <taxon>Bacillaceae</taxon>
        <taxon>Halobacillus</taxon>
    </lineage>
</organism>
<dbReference type="Proteomes" id="UP000831787">
    <property type="component" value="Chromosome"/>
</dbReference>
<gene>
    <name evidence="9" type="ORF">MUN89_07475</name>
</gene>
<sequence length="201" mass="22884">METWLIDFINHFGYAGVLFLIAIENLFPPIPSEVILTFSGYMTTYSELSIAGVMAAAAAGSIAGAFLLYGIGTYAGAERMYVFADRWGRYLRLTKNDIQRAEAWFNKYGAWTVFLCRFVPLVRSLISLPAGMARMNIWSFFVFTLCGTMVWNFVLIKLGAALGASWHQVVLFMDAYAKFLYVLLFLGMLLFLLHWLRKKYQ</sequence>
<dbReference type="EMBL" id="CP095073">
    <property type="protein sequence ID" value="UOQ45760.1"/>
    <property type="molecule type" value="Genomic_DNA"/>
</dbReference>
<keyword evidence="4 7" id="KW-0812">Transmembrane</keyword>
<comment type="subcellular location">
    <subcellularLocation>
        <location evidence="1">Cell membrane</location>
        <topology evidence="1">Multi-pass membrane protein</topology>
    </subcellularLocation>
</comment>
<proteinExistence type="inferred from homology"/>
<dbReference type="RefSeq" id="WP_244712602.1">
    <property type="nucleotide sequence ID" value="NZ_CP095073.1"/>
</dbReference>
<evidence type="ECO:0000256" key="6">
    <source>
        <dbReference type="ARBA" id="ARBA00023136"/>
    </source>
</evidence>
<evidence type="ECO:0000256" key="4">
    <source>
        <dbReference type="ARBA" id="ARBA00022692"/>
    </source>
</evidence>
<dbReference type="InterPro" id="IPR051311">
    <property type="entry name" value="DedA_domain"/>
</dbReference>
<keyword evidence="5 7" id="KW-1133">Transmembrane helix</keyword>
<comment type="similarity">
    <text evidence="2">Belongs to the DedA family.</text>
</comment>
<name>A0ABY4EMT0_9BACI</name>
<keyword evidence="10" id="KW-1185">Reference proteome</keyword>
<protein>
    <submittedName>
        <fullName evidence="9">DedA family protein</fullName>
    </submittedName>
</protein>